<protein>
    <submittedName>
        <fullName evidence="4">Cell filamentation protein Fic</fullName>
    </submittedName>
</protein>
<evidence type="ECO:0000256" key="1">
    <source>
        <dbReference type="PIRSR" id="PIRSR640198-1"/>
    </source>
</evidence>
<dbReference type="Proteomes" id="UP000291819">
    <property type="component" value="Unassembled WGS sequence"/>
</dbReference>
<dbReference type="InterPro" id="IPR003812">
    <property type="entry name" value="Fido"/>
</dbReference>
<evidence type="ECO:0000256" key="2">
    <source>
        <dbReference type="PIRSR" id="PIRSR640198-2"/>
    </source>
</evidence>
<dbReference type="PROSITE" id="PS51459">
    <property type="entry name" value="FIDO"/>
    <property type="match status" value="1"/>
</dbReference>
<dbReference type="Pfam" id="PF02661">
    <property type="entry name" value="Fic"/>
    <property type="match status" value="1"/>
</dbReference>
<sequence>MATPQERFAAALRVLKDLQDRNEVAITGEDLPNRIYREILLKNGFIKEVVRGWYVSSDPNASPGETTSWYSSYWDFCLKFLNSRYGNDWILSADQSLKIHAGNWSVPAQLFLRSPKGNNNPTSLAHNTSLFNYRADLPAPELTTIKRGIRMYSLPGALLYCSAASFSGNGLDARTALSLIRDASELLPVLLENGHSVIAGRLGGAFRNIGRERIADQIIETMRQAGYDVREDDPFQAKITIDLSLGERSPFVNRIKLMWQQMRDVVIRDFPVPPGLPKDHKAYLENVDSIYITDAYHSLSIERYKVTPELIERVSLGSWNTKGNAEDRKQQDAMAARGYFQTFQIVKESVKNILEGQNPGVQVDKDHPRWYRELFDPSVAAGILKASDLAGYRSNQVYISNSQHVPLSVDAMRDCMPVLFELLEGEPEASVRAVLGHFVFVFIHPYMDGNGRMGRFLMNAMLASGGYPWTVIPVEKREEYMKALEHASIEQDISEFSKFLAYLVNEGLKGKPVAVLPQ</sequence>
<proteinExistence type="predicted"/>
<dbReference type="OrthoDB" id="9814400at2"/>
<evidence type="ECO:0000313" key="4">
    <source>
        <dbReference type="EMBL" id="TBO41189.1"/>
    </source>
</evidence>
<comment type="caution">
    <text evidence="4">The sequence shown here is derived from an EMBL/GenBank/DDBJ whole genome shotgun (WGS) entry which is preliminary data.</text>
</comment>
<dbReference type="SUPFAM" id="SSF140931">
    <property type="entry name" value="Fic-like"/>
    <property type="match status" value="1"/>
</dbReference>
<organism evidence="4 5">
    <name type="scientific">Pedobacter kyonggii</name>
    <dbReference type="NCBI Taxonomy" id="1926871"/>
    <lineage>
        <taxon>Bacteria</taxon>
        <taxon>Pseudomonadati</taxon>
        <taxon>Bacteroidota</taxon>
        <taxon>Sphingobacteriia</taxon>
        <taxon>Sphingobacteriales</taxon>
        <taxon>Sphingobacteriaceae</taxon>
        <taxon>Pedobacter</taxon>
    </lineage>
</organism>
<evidence type="ECO:0000259" key="3">
    <source>
        <dbReference type="PROSITE" id="PS51459"/>
    </source>
</evidence>
<keyword evidence="2" id="KW-0547">Nucleotide-binding</keyword>
<dbReference type="InterPro" id="IPR036597">
    <property type="entry name" value="Fido-like_dom_sf"/>
</dbReference>
<evidence type="ECO:0000313" key="5">
    <source>
        <dbReference type="Proteomes" id="UP000291819"/>
    </source>
</evidence>
<feature type="binding site" evidence="2">
    <location>
        <begin position="448"/>
        <end position="455"/>
    </location>
    <ligand>
        <name>ATP</name>
        <dbReference type="ChEBI" id="CHEBI:30616"/>
    </ligand>
</feature>
<dbReference type="Gene3D" id="1.10.3290.10">
    <property type="entry name" value="Fido-like domain"/>
    <property type="match status" value="1"/>
</dbReference>
<feature type="domain" description="Fido" evidence="3">
    <location>
        <begin position="358"/>
        <end position="502"/>
    </location>
</feature>
<keyword evidence="5" id="KW-1185">Reference proteome</keyword>
<gene>
    <name evidence="4" type="ORF">EYS08_15635</name>
</gene>
<dbReference type="RefSeq" id="WP_131030912.1">
    <property type="nucleotide sequence ID" value="NZ_SIXF01000015.1"/>
</dbReference>
<accession>A0A4V2JGP0</accession>
<name>A0A4V2JGP0_9SPHI</name>
<dbReference type="PANTHER" id="PTHR13504">
    <property type="entry name" value="FIDO DOMAIN-CONTAINING PROTEIN DDB_G0283145"/>
    <property type="match status" value="1"/>
</dbReference>
<dbReference type="PANTHER" id="PTHR13504:SF38">
    <property type="entry name" value="FIDO DOMAIN-CONTAINING PROTEIN"/>
    <property type="match status" value="1"/>
</dbReference>
<keyword evidence="2" id="KW-0067">ATP-binding</keyword>
<dbReference type="GO" id="GO:0005524">
    <property type="term" value="F:ATP binding"/>
    <property type="evidence" value="ECO:0007669"/>
    <property type="project" value="UniProtKB-KW"/>
</dbReference>
<dbReference type="EMBL" id="SIXF01000015">
    <property type="protein sequence ID" value="TBO41189.1"/>
    <property type="molecule type" value="Genomic_DNA"/>
</dbReference>
<feature type="active site" evidence="1">
    <location>
        <position position="444"/>
    </location>
</feature>
<dbReference type="InterPro" id="IPR040198">
    <property type="entry name" value="Fido_containing"/>
</dbReference>
<reference evidence="4 5" key="1">
    <citation type="submission" date="2019-02" db="EMBL/GenBank/DDBJ databases">
        <title>Pedobacter kyonggii whole genome sequence analysis.</title>
        <authorList>
            <person name="Dahal R.H."/>
        </authorList>
    </citation>
    <scope>NUCLEOTIDE SEQUENCE [LARGE SCALE GENOMIC DNA]</scope>
    <source>
        <strain evidence="4 5">K-4-11-1</strain>
    </source>
</reference>
<dbReference type="AlphaFoldDB" id="A0A4V2JGP0"/>